<dbReference type="PANTHER" id="PTHR43143:SF6">
    <property type="entry name" value="BLL3016 PROTEIN"/>
    <property type="match status" value="1"/>
</dbReference>
<dbReference type="Pfam" id="PF16370">
    <property type="entry name" value="MetallophosC"/>
    <property type="match status" value="1"/>
</dbReference>
<comment type="caution">
    <text evidence="4">The sequence shown here is derived from an EMBL/GenBank/DDBJ whole genome shotgun (WGS) entry which is preliminary data.</text>
</comment>
<dbReference type="Proteomes" id="UP000275719">
    <property type="component" value="Unassembled WGS sequence"/>
</dbReference>
<dbReference type="SUPFAM" id="SSF56300">
    <property type="entry name" value="Metallo-dependent phosphatases"/>
    <property type="match status" value="1"/>
</dbReference>
<evidence type="ECO:0000313" key="4">
    <source>
        <dbReference type="EMBL" id="RRJ90938.1"/>
    </source>
</evidence>
<evidence type="ECO:0000313" key="5">
    <source>
        <dbReference type="Proteomes" id="UP000275719"/>
    </source>
</evidence>
<feature type="domain" description="Calcineurin-like phosphoesterase N-terminal" evidence="3">
    <location>
        <begin position="37"/>
        <end position="100"/>
    </location>
</feature>
<feature type="chain" id="PRO_5018135565" evidence="1">
    <location>
        <begin position="19"/>
        <end position="519"/>
    </location>
</feature>
<sequence>MKKIVLATLLMSFSVLCAQEKAKGYVYNDTNKNGKKESKEKGISNVLVSNGVDVVATDAKGKYEISLTDGQTLFVIKPNSYQFLLDEYNLPQFYYNYRPTGSPESKYKGIKPTGKLPKEINFALVPFQESEQFTAYTFGDPQAYNLEEIQYFKDGIVNEIDSNKAVFGISLGDLVGDDLDLHLPYKNAIKEIGLPWYNVIGNHDMNYDAKIDEHSDESFEQNFGPANYSYNYGKVHFIVLDNILYPDPRDGKSYWGGFREDQLKFIENDLKHVPKDHLIVLSHHIPLADNNGEWFRVEDRDRLFDLLAEYPNTLSLSAHTHIQQQLFYGKDKGFNRTKPHHEYNVGTTSGDWYSGVKNAQGVPVSTMRDGTPKGYAFIHFDGNQYTVDYKVAGKPADYQINVFAPKAVKKAKKSRHEVFANVFMGMPTDEVMFSVDNREWKKMKYTNDDDPAYESTFYKWDVSEKAMEGRRPSKSMKSTHLWSAKIPTDLPVGEYKIKIKATDLYGKEHFGETIYKITE</sequence>
<keyword evidence="1" id="KW-0732">Signal</keyword>
<dbReference type="EMBL" id="RQVQ01000014">
    <property type="protein sequence ID" value="RRJ90938.1"/>
    <property type="molecule type" value="Genomic_DNA"/>
</dbReference>
<accession>A0A3P3W931</accession>
<evidence type="ECO:0000259" key="3">
    <source>
        <dbReference type="Pfam" id="PF16371"/>
    </source>
</evidence>
<dbReference type="Gene3D" id="2.60.40.10">
    <property type="entry name" value="Immunoglobulins"/>
    <property type="match status" value="1"/>
</dbReference>
<dbReference type="Gene3D" id="3.60.21.10">
    <property type="match status" value="1"/>
</dbReference>
<dbReference type="CDD" id="cd00838">
    <property type="entry name" value="MPP_superfamily"/>
    <property type="match status" value="1"/>
</dbReference>
<dbReference type="InterPro" id="IPR029052">
    <property type="entry name" value="Metallo-depent_PP-like"/>
</dbReference>
<dbReference type="InterPro" id="IPR032285">
    <property type="entry name" value="Metallophos_N"/>
</dbReference>
<name>A0A3P3W931_9FLAO</name>
<dbReference type="OrthoDB" id="1776264at2"/>
<dbReference type="AlphaFoldDB" id="A0A3P3W931"/>
<organism evidence="4 5">
    <name type="scientific">Paenimyroides tangerinum</name>
    <dbReference type="NCBI Taxonomy" id="2488728"/>
    <lineage>
        <taxon>Bacteria</taxon>
        <taxon>Pseudomonadati</taxon>
        <taxon>Bacteroidota</taxon>
        <taxon>Flavobacteriia</taxon>
        <taxon>Flavobacteriales</taxon>
        <taxon>Flavobacteriaceae</taxon>
        <taxon>Paenimyroides</taxon>
    </lineage>
</organism>
<dbReference type="PANTHER" id="PTHR43143">
    <property type="entry name" value="METALLOPHOSPHOESTERASE, CALCINEURIN SUPERFAMILY"/>
    <property type="match status" value="1"/>
</dbReference>
<evidence type="ECO:0000256" key="1">
    <source>
        <dbReference type="SAM" id="SignalP"/>
    </source>
</evidence>
<keyword evidence="5" id="KW-1185">Reference proteome</keyword>
<evidence type="ECO:0000259" key="2">
    <source>
        <dbReference type="Pfam" id="PF16370"/>
    </source>
</evidence>
<dbReference type="Pfam" id="PF16371">
    <property type="entry name" value="MetallophosN"/>
    <property type="match status" value="1"/>
</dbReference>
<feature type="signal peptide" evidence="1">
    <location>
        <begin position="1"/>
        <end position="18"/>
    </location>
</feature>
<dbReference type="InterPro" id="IPR013783">
    <property type="entry name" value="Ig-like_fold"/>
</dbReference>
<gene>
    <name evidence="4" type="ORF">EG240_07790</name>
</gene>
<reference evidence="4 5" key="1">
    <citation type="submission" date="2018-11" db="EMBL/GenBank/DDBJ databases">
        <title>Flavobacterium sp. nov., YIM 102701-2 draft genome.</title>
        <authorList>
            <person name="Li G."/>
            <person name="Jiang Y."/>
        </authorList>
    </citation>
    <scope>NUCLEOTIDE SEQUENCE [LARGE SCALE GENOMIC DNA]</scope>
    <source>
        <strain evidence="4 5">YIM 102701-2</strain>
    </source>
</reference>
<feature type="domain" description="Calcineurin-like phosphoesterase C-terminal" evidence="2">
    <location>
        <begin position="342"/>
        <end position="508"/>
    </location>
</feature>
<dbReference type="InterPro" id="IPR051918">
    <property type="entry name" value="STPP_CPPED1"/>
</dbReference>
<proteinExistence type="predicted"/>
<protein>
    <submittedName>
        <fullName evidence="4">Metallophosphoesterase</fullName>
    </submittedName>
</protein>
<dbReference type="InterPro" id="IPR032288">
    <property type="entry name" value="Metallophos_C"/>
</dbReference>